<accession>A0ABS8L4A8</accession>
<sequence length="238" mass="27002">MHPNDIPKHLLPLLDKLEGADLSEYREKMGISEERLNLLHDVLSGKQDVKNLDSKVDIQLFALKTVFKAEYLAAKVKPFDGGTEHLITYDPPKNGQNIIKHGLSFAELATYSPGFGILMVPCPSNDDCERLVIFNRLNVHEGYEFDLPTNVMRERSNLCTLTIALTQGEGFRLISSRPFHRGNWDRIMEAELKGIYADEPKEKKSFIEKCQEKVENELFGPMWSSGYEPPARVIRPGA</sequence>
<reference evidence="1" key="1">
    <citation type="submission" date="2021-11" db="EMBL/GenBank/DDBJ databases">
        <title>Genome resources and taxonomic validation of 89 Xanthomonas strains.</title>
        <authorList>
            <person name="Tambong J.T."/>
        </authorList>
    </citation>
    <scope>NUCLEOTIDE SEQUENCE</scope>
    <source>
        <strain evidence="1">Bv 5-4A</strain>
    </source>
</reference>
<dbReference type="Proteomes" id="UP001430544">
    <property type="component" value="Unassembled WGS sequence"/>
</dbReference>
<comment type="caution">
    <text evidence="1">The sequence shown here is derived from an EMBL/GenBank/DDBJ whole genome shotgun (WGS) entry which is preliminary data.</text>
</comment>
<evidence type="ECO:0000313" key="2">
    <source>
        <dbReference type="Proteomes" id="UP001430544"/>
    </source>
</evidence>
<keyword evidence="2" id="KW-1185">Reference proteome</keyword>
<dbReference type="EMBL" id="JAJIUN010000001">
    <property type="protein sequence ID" value="MCC8620568.1"/>
    <property type="molecule type" value="Genomic_DNA"/>
</dbReference>
<organism evidence="1 2">
    <name type="scientific">Xanthomonas vesicatoria</name>
    <dbReference type="NCBI Taxonomy" id="56460"/>
    <lineage>
        <taxon>Bacteria</taxon>
        <taxon>Pseudomonadati</taxon>
        <taxon>Pseudomonadota</taxon>
        <taxon>Gammaproteobacteria</taxon>
        <taxon>Lysobacterales</taxon>
        <taxon>Lysobacteraceae</taxon>
        <taxon>Xanthomonas</taxon>
    </lineage>
</organism>
<protein>
    <submittedName>
        <fullName evidence="1">BrnT family toxin</fullName>
    </submittedName>
</protein>
<gene>
    <name evidence="1" type="ORF">LN473_00870</name>
</gene>
<proteinExistence type="predicted"/>
<dbReference type="RefSeq" id="WP_155767419.1">
    <property type="nucleotide sequence ID" value="NZ_CP018468.1"/>
</dbReference>
<evidence type="ECO:0000313" key="1">
    <source>
        <dbReference type="EMBL" id="MCC8620568.1"/>
    </source>
</evidence>
<name>A0ABS8L4A8_9XANT</name>